<sequence length="96" mass="10632">MKTLESCGWDVAGCQGGISMLAKPAAYIGKPFKVDSFEEELDGCNIRETILRSTGLCISSSSWTGIQDYCRFSFALDSGEFQRAMDCITRFKELVL</sequence>
<evidence type="ECO:0000313" key="2">
    <source>
        <dbReference type="Proteomes" id="UP000015106"/>
    </source>
</evidence>
<name>A0A8R7U1S5_TRIUA</name>
<dbReference type="InterPro" id="IPR015424">
    <property type="entry name" value="PyrdxlP-dep_Trfase"/>
</dbReference>
<evidence type="ECO:0000313" key="1">
    <source>
        <dbReference type="EnsemblPlants" id="TuG1812G0300005113.01.T01"/>
    </source>
</evidence>
<accession>A0A8R7U1S5</accession>
<dbReference type="EnsemblPlants" id="TuG1812G0300005113.01.T01">
    <property type="protein sequence ID" value="TuG1812G0300005113.01.T01"/>
    <property type="gene ID" value="TuG1812G0300005113.01"/>
</dbReference>
<reference evidence="2" key="1">
    <citation type="journal article" date="2013" name="Nature">
        <title>Draft genome of the wheat A-genome progenitor Triticum urartu.</title>
        <authorList>
            <person name="Ling H.Q."/>
            <person name="Zhao S."/>
            <person name="Liu D."/>
            <person name="Wang J."/>
            <person name="Sun H."/>
            <person name="Zhang C."/>
            <person name="Fan H."/>
            <person name="Li D."/>
            <person name="Dong L."/>
            <person name="Tao Y."/>
            <person name="Gao C."/>
            <person name="Wu H."/>
            <person name="Li Y."/>
            <person name="Cui Y."/>
            <person name="Guo X."/>
            <person name="Zheng S."/>
            <person name="Wang B."/>
            <person name="Yu K."/>
            <person name="Liang Q."/>
            <person name="Yang W."/>
            <person name="Lou X."/>
            <person name="Chen J."/>
            <person name="Feng M."/>
            <person name="Jian J."/>
            <person name="Zhang X."/>
            <person name="Luo G."/>
            <person name="Jiang Y."/>
            <person name="Liu J."/>
            <person name="Wang Z."/>
            <person name="Sha Y."/>
            <person name="Zhang B."/>
            <person name="Wu H."/>
            <person name="Tang D."/>
            <person name="Shen Q."/>
            <person name="Xue P."/>
            <person name="Zou S."/>
            <person name="Wang X."/>
            <person name="Liu X."/>
            <person name="Wang F."/>
            <person name="Yang Y."/>
            <person name="An X."/>
            <person name="Dong Z."/>
            <person name="Zhang K."/>
            <person name="Zhang X."/>
            <person name="Luo M.C."/>
            <person name="Dvorak J."/>
            <person name="Tong Y."/>
            <person name="Wang J."/>
            <person name="Yang H."/>
            <person name="Li Z."/>
            <person name="Wang D."/>
            <person name="Zhang A."/>
            <person name="Wang J."/>
        </authorList>
    </citation>
    <scope>NUCLEOTIDE SEQUENCE</scope>
    <source>
        <strain evidence="2">cv. G1812</strain>
    </source>
</reference>
<keyword evidence="2" id="KW-1185">Reference proteome</keyword>
<reference evidence="1" key="2">
    <citation type="submission" date="2018-03" db="EMBL/GenBank/DDBJ databases">
        <title>The Triticum urartu genome reveals the dynamic nature of wheat genome evolution.</title>
        <authorList>
            <person name="Ling H."/>
            <person name="Ma B."/>
            <person name="Shi X."/>
            <person name="Liu H."/>
            <person name="Dong L."/>
            <person name="Sun H."/>
            <person name="Cao Y."/>
            <person name="Gao Q."/>
            <person name="Zheng S."/>
            <person name="Li Y."/>
            <person name="Yu Y."/>
            <person name="Du H."/>
            <person name="Qi M."/>
            <person name="Li Y."/>
            <person name="Yu H."/>
            <person name="Cui Y."/>
            <person name="Wang N."/>
            <person name="Chen C."/>
            <person name="Wu H."/>
            <person name="Zhao Y."/>
            <person name="Zhang J."/>
            <person name="Li Y."/>
            <person name="Zhou W."/>
            <person name="Zhang B."/>
            <person name="Hu W."/>
            <person name="Eijk M."/>
            <person name="Tang J."/>
            <person name="Witsenboer H."/>
            <person name="Zhao S."/>
            <person name="Li Z."/>
            <person name="Zhang A."/>
            <person name="Wang D."/>
            <person name="Liang C."/>
        </authorList>
    </citation>
    <scope>NUCLEOTIDE SEQUENCE [LARGE SCALE GENOMIC DNA]</scope>
    <source>
        <strain evidence="1">cv. G1812</strain>
    </source>
</reference>
<dbReference type="PANTHER" id="PTHR47087">
    <property type="entry name" value="METHIONINE S-METHYLTRANSFERASE"/>
    <property type="match status" value="1"/>
</dbReference>
<proteinExistence type="predicted"/>
<organism evidence="1 2">
    <name type="scientific">Triticum urartu</name>
    <name type="common">Red wild einkorn</name>
    <name type="synonym">Crithodium urartu</name>
    <dbReference type="NCBI Taxonomy" id="4572"/>
    <lineage>
        <taxon>Eukaryota</taxon>
        <taxon>Viridiplantae</taxon>
        <taxon>Streptophyta</taxon>
        <taxon>Embryophyta</taxon>
        <taxon>Tracheophyta</taxon>
        <taxon>Spermatophyta</taxon>
        <taxon>Magnoliopsida</taxon>
        <taxon>Liliopsida</taxon>
        <taxon>Poales</taxon>
        <taxon>Poaceae</taxon>
        <taxon>BOP clade</taxon>
        <taxon>Pooideae</taxon>
        <taxon>Triticodae</taxon>
        <taxon>Triticeae</taxon>
        <taxon>Triticinae</taxon>
        <taxon>Triticum</taxon>
    </lineage>
</organism>
<dbReference type="AlphaFoldDB" id="A0A8R7U1S5"/>
<evidence type="ECO:0008006" key="3">
    <source>
        <dbReference type="Google" id="ProtNLM"/>
    </source>
</evidence>
<dbReference type="PANTHER" id="PTHR47087:SF1">
    <property type="entry name" value="METHIONINE S-METHYLTRANSFERASE"/>
    <property type="match status" value="1"/>
</dbReference>
<dbReference type="Proteomes" id="UP000015106">
    <property type="component" value="Chromosome 3"/>
</dbReference>
<dbReference type="Gramene" id="TuG1812G0300005113.01.T01">
    <property type="protein sequence ID" value="TuG1812G0300005113.01.T01"/>
    <property type="gene ID" value="TuG1812G0300005113.01"/>
</dbReference>
<protein>
    <recommendedName>
        <fullName evidence="3">Aminotransferase class I/classII domain-containing protein</fullName>
    </recommendedName>
</protein>
<dbReference type="SUPFAM" id="SSF53383">
    <property type="entry name" value="PLP-dependent transferases"/>
    <property type="match status" value="1"/>
</dbReference>
<reference evidence="1" key="3">
    <citation type="submission" date="2022-06" db="UniProtKB">
        <authorList>
            <consortium name="EnsemblPlants"/>
        </authorList>
    </citation>
    <scope>IDENTIFICATION</scope>
</reference>